<evidence type="ECO:0000256" key="1">
    <source>
        <dbReference type="SAM" id="Phobius"/>
    </source>
</evidence>
<dbReference type="Proteomes" id="UP000287352">
    <property type="component" value="Unassembled WGS sequence"/>
</dbReference>
<protein>
    <submittedName>
        <fullName evidence="2">Uncharacterized protein</fullName>
    </submittedName>
</protein>
<keyword evidence="1" id="KW-0812">Transmembrane</keyword>
<accession>A0A402A1V6</accession>
<sequence length="90" mass="9971">MLAFLLWVAGVSLFIVGGVLFNVYLYSRGAMEYLRRHGNDAAHAAETYYMDWVSTSDDMGRPVRRMAAGILGACLMGGCFIVLLIFSLTR</sequence>
<dbReference type="EMBL" id="BIFR01000001">
    <property type="protein sequence ID" value="GCE13138.1"/>
    <property type="molecule type" value="Genomic_DNA"/>
</dbReference>
<evidence type="ECO:0000313" key="3">
    <source>
        <dbReference type="Proteomes" id="UP000287352"/>
    </source>
</evidence>
<name>A0A402A1V6_9CHLR</name>
<gene>
    <name evidence="2" type="ORF">KTT_29970</name>
</gene>
<organism evidence="2 3">
    <name type="scientific">Tengunoibacter tsumagoiensis</name>
    <dbReference type="NCBI Taxonomy" id="2014871"/>
    <lineage>
        <taxon>Bacteria</taxon>
        <taxon>Bacillati</taxon>
        <taxon>Chloroflexota</taxon>
        <taxon>Ktedonobacteria</taxon>
        <taxon>Ktedonobacterales</taxon>
        <taxon>Dictyobacteraceae</taxon>
        <taxon>Tengunoibacter</taxon>
    </lineage>
</organism>
<comment type="caution">
    <text evidence="2">The sequence shown here is derived from an EMBL/GenBank/DDBJ whole genome shotgun (WGS) entry which is preliminary data.</text>
</comment>
<proteinExistence type="predicted"/>
<keyword evidence="1" id="KW-1133">Transmembrane helix</keyword>
<evidence type="ECO:0000313" key="2">
    <source>
        <dbReference type="EMBL" id="GCE13138.1"/>
    </source>
</evidence>
<keyword evidence="3" id="KW-1185">Reference proteome</keyword>
<keyword evidence="1" id="KW-0472">Membrane</keyword>
<reference evidence="3" key="1">
    <citation type="submission" date="2018-12" db="EMBL/GenBank/DDBJ databases">
        <title>Tengunoibacter tsumagoiensis gen. nov., sp. nov., Dictyobacter kobayashii sp. nov., D. alpinus sp. nov., and D. joshuensis sp. nov. and description of Dictyobacteraceae fam. nov. within the order Ktedonobacterales isolated from Tengu-no-mugimeshi.</title>
        <authorList>
            <person name="Wang C.M."/>
            <person name="Zheng Y."/>
            <person name="Sakai Y."/>
            <person name="Toyoda A."/>
            <person name="Minakuchi Y."/>
            <person name="Abe K."/>
            <person name="Yokota A."/>
            <person name="Yabe S."/>
        </authorList>
    </citation>
    <scope>NUCLEOTIDE SEQUENCE [LARGE SCALE GENOMIC DNA]</scope>
    <source>
        <strain evidence="3">Uno3</strain>
    </source>
</reference>
<dbReference type="AlphaFoldDB" id="A0A402A1V6"/>
<dbReference type="RefSeq" id="WP_126580692.1">
    <property type="nucleotide sequence ID" value="NZ_BIFR01000001.1"/>
</dbReference>
<feature type="transmembrane region" description="Helical" evidence="1">
    <location>
        <begin position="6"/>
        <end position="26"/>
    </location>
</feature>
<feature type="transmembrane region" description="Helical" evidence="1">
    <location>
        <begin position="66"/>
        <end position="88"/>
    </location>
</feature>